<dbReference type="PROSITE" id="PS50983">
    <property type="entry name" value="FE_B12_PBP"/>
    <property type="match status" value="1"/>
</dbReference>
<dbReference type="Gene3D" id="3.40.50.1980">
    <property type="entry name" value="Nitrogenase molybdenum iron protein domain"/>
    <property type="match status" value="2"/>
</dbReference>
<dbReference type="Proteomes" id="UP001183420">
    <property type="component" value="Unassembled WGS sequence"/>
</dbReference>
<organism evidence="4 5">
    <name type="scientific">Streptomyces millisiae</name>
    <dbReference type="NCBI Taxonomy" id="3075542"/>
    <lineage>
        <taxon>Bacteria</taxon>
        <taxon>Bacillati</taxon>
        <taxon>Actinomycetota</taxon>
        <taxon>Actinomycetes</taxon>
        <taxon>Kitasatosporales</taxon>
        <taxon>Streptomycetaceae</taxon>
        <taxon>Streptomyces</taxon>
    </lineage>
</organism>
<dbReference type="InterPro" id="IPR002491">
    <property type="entry name" value="ABC_transptr_periplasmic_BD"/>
</dbReference>
<name>A0ABU2LN94_9ACTN</name>
<gene>
    <name evidence="4" type="ORF">RNC47_10510</name>
</gene>
<keyword evidence="2" id="KW-0732">Signal</keyword>
<evidence type="ECO:0000256" key="1">
    <source>
        <dbReference type="ARBA" id="ARBA00008814"/>
    </source>
</evidence>
<evidence type="ECO:0000256" key="2">
    <source>
        <dbReference type="SAM" id="SignalP"/>
    </source>
</evidence>
<dbReference type="PANTHER" id="PTHR30535">
    <property type="entry name" value="VITAMIN B12-BINDING PROTEIN"/>
    <property type="match status" value="1"/>
</dbReference>
<evidence type="ECO:0000313" key="5">
    <source>
        <dbReference type="Proteomes" id="UP001183420"/>
    </source>
</evidence>
<comment type="caution">
    <text evidence="4">The sequence shown here is derived from an EMBL/GenBank/DDBJ whole genome shotgun (WGS) entry which is preliminary data.</text>
</comment>
<dbReference type="RefSeq" id="WP_311597640.1">
    <property type="nucleotide sequence ID" value="NZ_JAVREM010000008.1"/>
</dbReference>
<feature type="domain" description="Fe/B12 periplasmic-binding" evidence="3">
    <location>
        <begin position="60"/>
        <end position="340"/>
    </location>
</feature>
<evidence type="ECO:0000313" key="4">
    <source>
        <dbReference type="EMBL" id="MDT0318768.1"/>
    </source>
</evidence>
<dbReference type="InterPro" id="IPR050902">
    <property type="entry name" value="ABC_Transporter_SBP"/>
</dbReference>
<sequence>MTTRTRTRRARLAVPPLLAAALLLPACGAEVEPAADGEGQAETVTVPRCGEDVEYRRPERAVVYEGGSADKLFALGLTDHVHGYVMPPANPPVEESPWAEEYARVEMLSDDLLNRELVVDAEADLVVAGWRSGFSDERGITPEILDGLGIQSFMHSETCYNYPGHPAEFTPFEGLYRDLELLGRIFGVEERAAQVVTELRDRVAAVADQAPEGRPPRVFVYDSGTDQPFTSGNQAPPHEIIDIAGGENVFADLTDRWTTVSWESVVEAEPEVIVVVDYEDQPVEEKIEFLRTSPITAELPAVRDGNFYVLDYNEAISGPRIVDGAEGFAAYLRTADLDLS</sequence>
<dbReference type="Pfam" id="PF01497">
    <property type="entry name" value="Peripla_BP_2"/>
    <property type="match status" value="1"/>
</dbReference>
<evidence type="ECO:0000259" key="3">
    <source>
        <dbReference type="PROSITE" id="PS50983"/>
    </source>
</evidence>
<feature type="signal peptide" evidence="2">
    <location>
        <begin position="1"/>
        <end position="28"/>
    </location>
</feature>
<dbReference type="EMBL" id="JAVREM010000008">
    <property type="protein sequence ID" value="MDT0318768.1"/>
    <property type="molecule type" value="Genomic_DNA"/>
</dbReference>
<proteinExistence type="inferred from homology"/>
<protein>
    <submittedName>
        <fullName evidence="4">ABC transporter substrate-binding protein</fullName>
    </submittedName>
</protein>
<comment type="similarity">
    <text evidence="1">Belongs to the bacterial solute-binding protein 8 family.</text>
</comment>
<dbReference type="SUPFAM" id="SSF53807">
    <property type="entry name" value="Helical backbone' metal receptor"/>
    <property type="match status" value="1"/>
</dbReference>
<feature type="chain" id="PRO_5045135268" evidence="2">
    <location>
        <begin position="29"/>
        <end position="340"/>
    </location>
</feature>
<reference evidence="5" key="1">
    <citation type="submission" date="2023-07" db="EMBL/GenBank/DDBJ databases">
        <title>30 novel species of actinomycetes from the DSMZ collection.</title>
        <authorList>
            <person name="Nouioui I."/>
        </authorList>
    </citation>
    <scope>NUCLEOTIDE SEQUENCE [LARGE SCALE GENOMIC DNA]</scope>
    <source>
        <strain evidence="5">DSM 44918</strain>
    </source>
</reference>
<accession>A0ABU2LN94</accession>
<dbReference type="PANTHER" id="PTHR30535:SF7">
    <property type="entry name" value="IRON(III) DICITRATE-BINDING PROTEIN"/>
    <property type="match status" value="1"/>
</dbReference>
<keyword evidence="5" id="KW-1185">Reference proteome</keyword>